<feature type="region of interest" description="Disordered" evidence="1">
    <location>
        <begin position="297"/>
        <end position="337"/>
    </location>
</feature>
<reference evidence="3 4" key="1">
    <citation type="submission" date="2024-01" db="EMBL/GenBank/DDBJ databases">
        <title>Comparative genomics of Cryptococcus and Kwoniella reveals pathogenesis evolution and contrasting modes of karyotype evolution via chromosome fusion or intercentromeric recombination.</title>
        <authorList>
            <person name="Coelho M.A."/>
            <person name="David-Palma M."/>
            <person name="Shea T."/>
            <person name="Bowers K."/>
            <person name="McGinley-Smith S."/>
            <person name="Mohammad A.W."/>
            <person name="Gnirke A."/>
            <person name="Yurkov A.M."/>
            <person name="Nowrousian M."/>
            <person name="Sun S."/>
            <person name="Cuomo C.A."/>
            <person name="Heitman J."/>
        </authorList>
    </citation>
    <scope>NUCLEOTIDE SEQUENCE [LARGE SCALE GENOMIC DNA]</scope>
    <source>
        <strain evidence="3 4">PYCC6329</strain>
    </source>
</reference>
<dbReference type="EMBL" id="CP144089">
    <property type="protein sequence ID" value="WWD06169.1"/>
    <property type="molecule type" value="Genomic_DNA"/>
</dbReference>
<protein>
    <recommendedName>
        <fullName evidence="5">Macrofage activating glycoprotein</fullName>
    </recommendedName>
</protein>
<evidence type="ECO:0000313" key="3">
    <source>
        <dbReference type="EMBL" id="WWD06169.1"/>
    </source>
</evidence>
<feature type="signal peptide" evidence="2">
    <location>
        <begin position="1"/>
        <end position="21"/>
    </location>
</feature>
<accession>A0AAX4KJ39</accession>
<evidence type="ECO:0000256" key="1">
    <source>
        <dbReference type="SAM" id="MobiDB-lite"/>
    </source>
</evidence>
<dbReference type="Proteomes" id="UP001358614">
    <property type="component" value="Chromosome 1"/>
</dbReference>
<organism evidence="3 4">
    <name type="scientific">Kwoniella europaea PYCC6329</name>
    <dbReference type="NCBI Taxonomy" id="1423913"/>
    <lineage>
        <taxon>Eukaryota</taxon>
        <taxon>Fungi</taxon>
        <taxon>Dikarya</taxon>
        <taxon>Basidiomycota</taxon>
        <taxon>Agaricomycotina</taxon>
        <taxon>Tremellomycetes</taxon>
        <taxon>Tremellales</taxon>
        <taxon>Cryptococcaceae</taxon>
        <taxon>Kwoniella</taxon>
    </lineage>
</organism>
<keyword evidence="2" id="KW-0732">Signal</keyword>
<evidence type="ECO:0000256" key="2">
    <source>
        <dbReference type="SAM" id="SignalP"/>
    </source>
</evidence>
<name>A0AAX4KJ39_9TREE</name>
<gene>
    <name evidence="3" type="ORF">V865_004254</name>
</gene>
<keyword evidence="4" id="KW-1185">Reference proteome</keyword>
<feature type="region of interest" description="Disordered" evidence="1">
    <location>
        <begin position="240"/>
        <end position="266"/>
    </location>
</feature>
<evidence type="ECO:0008006" key="5">
    <source>
        <dbReference type="Google" id="ProtNLM"/>
    </source>
</evidence>
<dbReference type="KEGG" id="ker:91103056"/>
<dbReference type="AlphaFoldDB" id="A0AAX4KJ39"/>
<feature type="chain" id="PRO_5044027930" description="Macrofage activating glycoprotein" evidence="2">
    <location>
        <begin position="22"/>
        <end position="398"/>
    </location>
</feature>
<sequence length="398" mass="40028">MFSLTLTTLLPLVPLLASVSAQYTATYQVGSLPQYSEEGQSGTNQCGTDSSQTSNCQNVFVNAVDDFCLWGPPDTHSEEGDGTSKIGNVEQIVVAYCLKDGYGTRLIPEGTIKGAHFVKVESEKVSYVQVTGNGDLTQLLIPAGDEGGELDPHSWTGLGNPQGGLVFTNAFSGSYEQTHEWTSFMSSNEFCIRACRDGPNAAAYCEHIYDVLSCGFTIPGDMGDGFDQCLGAPTDEAPGVYDGVKFHQDDPTTPAPHPAGATSQCTPYSTVGGGTANVAAVTQLASIQSTSVSASASSSASASNSSSVSSSASVSASNSSSPSSPASASGSSSSSASVPATITSSAVSSRAAASTNAAAASAAASASASASSVNSGAGRLVIPSLGLAVVLGAIGMLL</sequence>
<evidence type="ECO:0000313" key="4">
    <source>
        <dbReference type="Proteomes" id="UP001358614"/>
    </source>
</evidence>
<dbReference type="RefSeq" id="XP_066084136.1">
    <property type="nucleotide sequence ID" value="XM_066228039.1"/>
</dbReference>
<dbReference type="GeneID" id="91103056"/>
<proteinExistence type="predicted"/>